<dbReference type="KEGG" id="hnv:DDQ68_06705"/>
<keyword evidence="3" id="KW-1185">Reference proteome</keyword>
<comment type="cofactor">
    <cofactor evidence="1">
        <name>Zn(2+)</name>
        <dbReference type="ChEBI" id="CHEBI:29105"/>
    </cofactor>
    <text evidence="1">Binds 1 zinc ion per subunit.</text>
</comment>
<evidence type="ECO:0000256" key="1">
    <source>
        <dbReference type="PIRSR" id="PIRSR602481-1"/>
    </source>
</evidence>
<feature type="binding site" evidence="1">
    <location>
        <position position="105"/>
    </location>
    <ligand>
        <name>Zn(2+)</name>
        <dbReference type="ChEBI" id="CHEBI:29105"/>
    </ligand>
</feature>
<organism evidence="2 3">
    <name type="scientific">Hymenobacter nivis</name>
    <dbReference type="NCBI Taxonomy" id="1850093"/>
    <lineage>
        <taxon>Bacteria</taxon>
        <taxon>Pseudomonadati</taxon>
        <taxon>Bacteroidota</taxon>
        <taxon>Cytophagia</taxon>
        <taxon>Cytophagales</taxon>
        <taxon>Hymenobacteraceae</taxon>
        <taxon>Hymenobacter</taxon>
    </lineage>
</organism>
<dbReference type="InterPro" id="IPR036390">
    <property type="entry name" value="WH_DNA-bd_sf"/>
</dbReference>
<sequence length="148" mass="16474">MLPAPPVLPDRLAHTLVRHGLRETPARRAVLALLSGRGYALTGAEVEREISGGIDRVTLYRTLKSFEEHGLVHRVPDDADGLRYAACSIECTARAHFDNHVHFKCGVCRRTYCLNQVPIPAVQLPDGFWAERRDYLLVGTCQLCRLAG</sequence>
<feature type="binding site" evidence="1">
    <location>
        <position position="144"/>
    </location>
    <ligand>
        <name>Zn(2+)</name>
        <dbReference type="ChEBI" id="CHEBI:29105"/>
    </ligand>
</feature>
<accession>A0A2Z3GT11</accession>
<dbReference type="OrthoDB" id="594893at2"/>
<evidence type="ECO:0000313" key="2">
    <source>
        <dbReference type="EMBL" id="AWM32504.1"/>
    </source>
</evidence>
<feature type="binding site" evidence="1">
    <location>
        <position position="141"/>
    </location>
    <ligand>
        <name>Zn(2+)</name>
        <dbReference type="ChEBI" id="CHEBI:29105"/>
    </ligand>
</feature>
<dbReference type="Gene3D" id="1.10.10.10">
    <property type="entry name" value="Winged helix-like DNA-binding domain superfamily/Winged helix DNA-binding domain"/>
    <property type="match status" value="1"/>
</dbReference>
<proteinExistence type="predicted"/>
<dbReference type="EMBL" id="CP029145">
    <property type="protein sequence ID" value="AWM32504.1"/>
    <property type="molecule type" value="Genomic_DNA"/>
</dbReference>
<dbReference type="InterPro" id="IPR002481">
    <property type="entry name" value="FUR"/>
</dbReference>
<dbReference type="AlphaFoldDB" id="A0A2Z3GT11"/>
<feature type="binding site" evidence="1">
    <location>
        <position position="108"/>
    </location>
    <ligand>
        <name>Zn(2+)</name>
        <dbReference type="ChEBI" id="CHEBI:29105"/>
    </ligand>
</feature>
<dbReference type="InterPro" id="IPR036388">
    <property type="entry name" value="WH-like_DNA-bd_sf"/>
</dbReference>
<gene>
    <name evidence="2" type="ORF">DDQ68_06705</name>
</gene>
<keyword evidence="1" id="KW-0862">Zinc</keyword>
<protein>
    <submittedName>
        <fullName evidence="2">Transcriptional repressor</fullName>
    </submittedName>
</protein>
<dbReference type="SUPFAM" id="SSF46785">
    <property type="entry name" value="Winged helix' DNA-binding domain"/>
    <property type="match status" value="1"/>
</dbReference>
<keyword evidence="1" id="KW-0479">Metal-binding</keyword>
<dbReference type="GO" id="GO:0046872">
    <property type="term" value="F:metal ion binding"/>
    <property type="evidence" value="ECO:0007669"/>
    <property type="project" value="UniProtKB-KW"/>
</dbReference>
<dbReference type="Proteomes" id="UP000245999">
    <property type="component" value="Chromosome"/>
</dbReference>
<dbReference type="GO" id="GO:0003700">
    <property type="term" value="F:DNA-binding transcription factor activity"/>
    <property type="evidence" value="ECO:0007669"/>
    <property type="project" value="InterPro"/>
</dbReference>
<dbReference type="RefSeq" id="WP_109655610.1">
    <property type="nucleotide sequence ID" value="NZ_CP029145.1"/>
</dbReference>
<dbReference type="Pfam" id="PF01475">
    <property type="entry name" value="FUR"/>
    <property type="match status" value="1"/>
</dbReference>
<name>A0A2Z3GT11_9BACT</name>
<evidence type="ECO:0000313" key="3">
    <source>
        <dbReference type="Proteomes" id="UP000245999"/>
    </source>
</evidence>
<reference evidence="3" key="1">
    <citation type="submission" date="2018-04" db="EMBL/GenBank/DDBJ databases">
        <title>Complete genome of Antarctic heterotrophic bacterium Hymenobacter nivis.</title>
        <authorList>
            <person name="Terashima M."/>
        </authorList>
    </citation>
    <scope>NUCLEOTIDE SEQUENCE [LARGE SCALE GENOMIC DNA]</scope>
    <source>
        <strain evidence="3">NBRC 111535</strain>
    </source>
</reference>